<sequence length="532" mass="56413">MNGAIILLGAMGTLLLGYLIYSRLAAGWFGLREDEPTPAHRLKDGVDYVPAPLPVLFGHHFASIAGAGPIIGPILAISFGWVGVFVWLVLGVIFAGGIHDLGAMIASVRHEGRSIGEIIRLHMGQRAFFLFLSFAWATLVLVIAAFAVIVAKTFSARPEVASASVMFLILAIVFGLGVYRLGIPLWLATTLGVPLLAGAIFVSYRIPLALPQNLWLYLLLVYIFVAATVPVHALLQPRDYLNSFLLYGLLGGGLLGLMVKQPQINFPAWTGFSNEIGPFFPLLFVITSCGAISGFHSLVASGTTAKQLSRAAHARPIGYGAMLLETVLALVSLMAVAGLSLASYKSQLATMGPIALFSQGVGEFMAALGIPPSLGRSFAGLAVSAFALTSLDTATRVARFTLEELLATKTHDPSGTRRLLATGVTVVAAAALAISGKWRAIWPVMGSANQLLAALALLALFVWLWRSGLPAVFVGLPAAFMLLVTTTSLGLLFSKQWQAGHHLLSGISLALLALSLVLVAEAVKISRDSWRR</sequence>
<feature type="domain" description="CstA N-terminal" evidence="7">
    <location>
        <begin position="346"/>
        <end position="488"/>
    </location>
</feature>
<feature type="domain" description="CstA N-terminal" evidence="7">
    <location>
        <begin position="2"/>
        <end position="345"/>
    </location>
</feature>
<proteinExistence type="inferred from homology"/>
<gene>
    <name evidence="8" type="ORF">G4V39_05090</name>
</gene>
<dbReference type="Proteomes" id="UP000502179">
    <property type="component" value="Chromosome"/>
</dbReference>
<accession>A0A6G7PW91</accession>
<keyword evidence="5" id="KW-1133">Transmembrane helix</keyword>
<comment type="similarity">
    <text evidence="2">Belongs to the peptide transporter carbon starvation (CstA) (TC 2.A.114) family.</text>
</comment>
<dbReference type="PANTHER" id="PTHR30252">
    <property type="entry name" value="INNER MEMBRANE PEPTIDE TRANSPORTER"/>
    <property type="match status" value="1"/>
</dbReference>
<dbReference type="GO" id="GO:0009267">
    <property type="term" value="P:cellular response to starvation"/>
    <property type="evidence" value="ECO:0007669"/>
    <property type="project" value="InterPro"/>
</dbReference>
<protein>
    <submittedName>
        <fullName evidence="8">Carbon starvation protein A</fullName>
    </submittedName>
</protein>
<evidence type="ECO:0000259" key="7">
    <source>
        <dbReference type="Pfam" id="PF02554"/>
    </source>
</evidence>
<name>A0A6G7PW91_9BACT</name>
<dbReference type="RefSeq" id="WP_166031901.1">
    <property type="nucleotide sequence ID" value="NZ_CP048877.1"/>
</dbReference>
<evidence type="ECO:0000313" key="9">
    <source>
        <dbReference type="Proteomes" id="UP000502179"/>
    </source>
</evidence>
<evidence type="ECO:0000313" key="8">
    <source>
        <dbReference type="EMBL" id="QIJ71683.1"/>
    </source>
</evidence>
<keyword evidence="6" id="KW-0472">Membrane</keyword>
<evidence type="ECO:0000256" key="1">
    <source>
        <dbReference type="ARBA" id="ARBA00004651"/>
    </source>
</evidence>
<keyword evidence="4" id="KW-0812">Transmembrane</keyword>
<evidence type="ECO:0000256" key="4">
    <source>
        <dbReference type="ARBA" id="ARBA00022692"/>
    </source>
</evidence>
<organism evidence="8 9">
    <name type="scientific">Thermosulfuriphilus ammonigenes</name>
    <dbReference type="NCBI Taxonomy" id="1936021"/>
    <lineage>
        <taxon>Bacteria</taxon>
        <taxon>Pseudomonadati</taxon>
        <taxon>Thermodesulfobacteriota</taxon>
        <taxon>Thermodesulfobacteria</taxon>
        <taxon>Thermodesulfobacteriales</taxon>
        <taxon>Thermodesulfobacteriaceae</taxon>
        <taxon>Thermosulfuriphilus</taxon>
    </lineage>
</organism>
<evidence type="ECO:0000256" key="5">
    <source>
        <dbReference type="ARBA" id="ARBA00022989"/>
    </source>
</evidence>
<evidence type="ECO:0000256" key="3">
    <source>
        <dbReference type="ARBA" id="ARBA00022475"/>
    </source>
</evidence>
<dbReference type="GO" id="GO:0005886">
    <property type="term" value="C:plasma membrane"/>
    <property type="evidence" value="ECO:0007669"/>
    <property type="project" value="UniProtKB-SubCell"/>
</dbReference>
<dbReference type="PANTHER" id="PTHR30252:SF0">
    <property type="entry name" value="PEPTIDE TRANSPORTER CSTA"/>
    <property type="match status" value="1"/>
</dbReference>
<dbReference type="KEGG" id="tav:G4V39_05090"/>
<keyword evidence="3" id="KW-1003">Cell membrane</keyword>
<evidence type="ECO:0000256" key="6">
    <source>
        <dbReference type="ARBA" id="ARBA00023136"/>
    </source>
</evidence>
<comment type="subcellular location">
    <subcellularLocation>
        <location evidence="1">Cell membrane</location>
        <topology evidence="1">Multi-pass membrane protein</topology>
    </subcellularLocation>
</comment>
<dbReference type="AlphaFoldDB" id="A0A6G7PW91"/>
<dbReference type="InterPro" id="IPR003706">
    <property type="entry name" value="CstA_N"/>
</dbReference>
<keyword evidence="9" id="KW-1185">Reference proteome</keyword>
<dbReference type="InterPro" id="IPR051605">
    <property type="entry name" value="CstA"/>
</dbReference>
<evidence type="ECO:0000256" key="2">
    <source>
        <dbReference type="ARBA" id="ARBA00007755"/>
    </source>
</evidence>
<dbReference type="Pfam" id="PF02554">
    <property type="entry name" value="CstA"/>
    <property type="match status" value="2"/>
</dbReference>
<reference evidence="8 9" key="1">
    <citation type="submission" date="2020-02" db="EMBL/GenBank/DDBJ databases">
        <title>Genome analysis of Thermosulfuriphilus ammonigenes ST65T, an anaerobic thermophilic chemolithoautotrophic bacterium isolated from a deep-sea hydrothermal vent.</title>
        <authorList>
            <person name="Slobodkina G."/>
            <person name="Allioux M."/>
            <person name="Merkel A."/>
            <person name="Alain K."/>
            <person name="Jebbar M."/>
            <person name="Slobodkin A."/>
        </authorList>
    </citation>
    <scope>NUCLEOTIDE SEQUENCE [LARGE SCALE GENOMIC DNA]</scope>
    <source>
        <strain evidence="8 9">ST65</strain>
    </source>
</reference>
<dbReference type="EMBL" id="CP048877">
    <property type="protein sequence ID" value="QIJ71683.1"/>
    <property type="molecule type" value="Genomic_DNA"/>
</dbReference>